<feature type="domain" description="WCX" evidence="2">
    <location>
        <begin position="249"/>
        <end position="324"/>
    </location>
</feature>
<dbReference type="RefSeq" id="WP_148462182.1">
    <property type="nucleotide sequence ID" value="NZ_JAAINN010000004.1"/>
</dbReference>
<proteinExistence type="predicted"/>
<dbReference type="Pfam" id="PF25583">
    <property type="entry name" value="WCX"/>
    <property type="match status" value="1"/>
</dbReference>
<dbReference type="InterPro" id="IPR036390">
    <property type="entry name" value="WH_DNA-bd_sf"/>
</dbReference>
<dbReference type="Pfam" id="PF13280">
    <property type="entry name" value="WYL"/>
    <property type="match status" value="1"/>
</dbReference>
<gene>
    <name evidence="3" type="ORF">G5B17_16170</name>
</gene>
<accession>A0ABX2HBT2</accession>
<dbReference type="InterPro" id="IPR051534">
    <property type="entry name" value="CBASS_pafABC_assoc_protein"/>
</dbReference>
<sequence>MPKSFQQKLKILYLMRVFSEKTDEAHPMSVKDLISYLESLGIHAERKTIYDDIETLRVFGMDIMNRRERPSGFYLASREFETAELKLLVDAVQFSRFLTVGKSRQLIQKLEHLTSIYQAKDLQRQAIVLDQVKNTNESIYYNVDEIHRAISQNRQISFQYTEWTVSKEKHLKKGGARYQISPWQMIWQDGNYYLIGVDEKSGIVKHYRVDKMLKIFTENEARNGAELFRKFDSARFAAGTFGMFGGREEKVNLEFENHLVGVMIDRFGQDIMIMSKDNEHSVTRVQVNVSTQFYGWLAALGNSVRVISPENVRKEYRDFLRKALENYEG</sequence>
<keyword evidence="4" id="KW-1185">Reference proteome</keyword>
<evidence type="ECO:0000259" key="1">
    <source>
        <dbReference type="Pfam" id="PF13280"/>
    </source>
</evidence>
<feature type="domain" description="WYL" evidence="1">
    <location>
        <begin position="143"/>
        <end position="214"/>
    </location>
</feature>
<dbReference type="PROSITE" id="PS52050">
    <property type="entry name" value="WYL"/>
    <property type="match status" value="1"/>
</dbReference>
<evidence type="ECO:0000259" key="2">
    <source>
        <dbReference type="Pfam" id="PF25583"/>
    </source>
</evidence>
<organism evidence="3 4">
    <name type="scientific">Blautia faecis</name>
    <dbReference type="NCBI Taxonomy" id="871665"/>
    <lineage>
        <taxon>Bacteria</taxon>
        <taxon>Bacillati</taxon>
        <taxon>Bacillota</taxon>
        <taxon>Clostridia</taxon>
        <taxon>Lachnospirales</taxon>
        <taxon>Lachnospiraceae</taxon>
        <taxon>Blautia</taxon>
    </lineage>
</organism>
<dbReference type="EMBL" id="JAAITS010000053">
    <property type="protein sequence ID" value="NSG86907.1"/>
    <property type="molecule type" value="Genomic_DNA"/>
</dbReference>
<dbReference type="SUPFAM" id="SSF46785">
    <property type="entry name" value="Winged helix' DNA-binding domain"/>
    <property type="match status" value="1"/>
</dbReference>
<dbReference type="PANTHER" id="PTHR34580:SF1">
    <property type="entry name" value="PROTEIN PAFC"/>
    <property type="match status" value="1"/>
</dbReference>
<dbReference type="Proteomes" id="UP001644719">
    <property type="component" value="Unassembled WGS sequence"/>
</dbReference>
<evidence type="ECO:0000313" key="3">
    <source>
        <dbReference type="EMBL" id="NSG86907.1"/>
    </source>
</evidence>
<name>A0ABX2HBT2_9FIRM</name>
<protein>
    <submittedName>
        <fullName evidence="3">WYL domain-containing protein</fullName>
    </submittedName>
</protein>
<comment type="caution">
    <text evidence="3">The sequence shown here is derived from an EMBL/GenBank/DDBJ whole genome shotgun (WGS) entry which is preliminary data.</text>
</comment>
<dbReference type="PANTHER" id="PTHR34580">
    <property type="match status" value="1"/>
</dbReference>
<evidence type="ECO:0000313" key="4">
    <source>
        <dbReference type="Proteomes" id="UP001644719"/>
    </source>
</evidence>
<dbReference type="InterPro" id="IPR026881">
    <property type="entry name" value="WYL_dom"/>
</dbReference>
<dbReference type="InterPro" id="IPR057727">
    <property type="entry name" value="WCX_dom"/>
</dbReference>
<dbReference type="GeneID" id="69513625"/>
<reference evidence="3 4" key="1">
    <citation type="journal article" date="2020" name="Cell Host Microbe">
        <title>Functional and Genomic Variation between Human-Derived Isolates of Lachnospiraceae Reveals Inter- and Intra-Species Diversity.</title>
        <authorList>
            <person name="Sorbara M.T."/>
            <person name="Littmann E.R."/>
            <person name="Fontana E."/>
            <person name="Moody T.U."/>
            <person name="Kohout C.E."/>
            <person name="Gjonbalaj M."/>
            <person name="Eaton V."/>
            <person name="Seok R."/>
            <person name="Leiner I.M."/>
            <person name="Pamer E.G."/>
        </authorList>
    </citation>
    <scope>NUCLEOTIDE SEQUENCE [LARGE SCALE GENOMIC DNA]</scope>
    <source>
        <strain evidence="3 4">MSK.17.74</strain>
    </source>
</reference>